<dbReference type="AlphaFoldDB" id="A0A8S1IYX9"/>
<reference evidence="1" key="1">
    <citation type="submission" date="2020-12" db="EMBL/GenBank/DDBJ databases">
        <authorList>
            <person name="Iha C."/>
        </authorList>
    </citation>
    <scope>NUCLEOTIDE SEQUENCE</scope>
</reference>
<proteinExistence type="predicted"/>
<gene>
    <name evidence="1" type="ORF">OSTQU699_LOCUS5478</name>
</gene>
<organism evidence="1 2">
    <name type="scientific">Ostreobium quekettii</name>
    <dbReference type="NCBI Taxonomy" id="121088"/>
    <lineage>
        <taxon>Eukaryota</taxon>
        <taxon>Viridiplantae</taxon>
        <taxon>Chlorophyta</taxon>
        <taxon>core chlorophytes</taxon>
        <taxon>Ulvophyceae</taxon>
        <taxon>TCBD clade</taxon>
        <taxon>Bryopsidales</taxon>
        <taxon>Ostreobineae</taxon>
        <taxon>Ostreobiaceae</taxon>
        <taxon>Ostreobium</taxon>
    </lineage>
</organism>
<evidence type="ECO:0000313" key="1">
    <source>
        <dbReference type="EMBL" id="CAD7700119.1"/>
    </source>
</evidence>
<name>A0A8S1IYX9_9CHLO</name>
<protein>
    <submittedName>
        <fullName evidence="1">Uncharacterized protein</fullName>
    </submittedName>
</protein>
<dbReference type="EMBL" id="CAJHUC010001179">
    <property type="protein sequence ID" value="CAD7700119.1"/>
    <property type="molecule type" value="Genomic_DNA"/>
</dbReference>
<sequence length="117" mass="12819">MEQGITAVLTATVCNCHPSPTLTVVNNLWDKSQLTLVSRGRVVSSATSQNTALSKIGVAVGRHWSNSCFWICSVFGNDSRVQTTHVQLWAPGKSKPLYPSWLPCPACTYPISKWDRA</sequence>
<keyword evidence="2" id="KW-1185">Reference proteome</keyword>
<accession>A0A8S1IYX9</accession>
<evidence type="ECO:0000313" key="2">
    <source>
        <dbReference type="Proteomes" id="UP000708148"/>
    </source>
</evidence>
<dbReference type="Proteomes" id="UP000708148">
    <property type="component" value="Unassembled WGS sequence"/>
</dbReference>
<comment type="caution">
    <text evidence="1">The sequence shown here is derived from an EMBL/GenBank/DDBJ whole genome shotgun (WGS) entry which is preliminary data.</text>
</comment>